<evidence type="ECO:0000256" key="16">
    <source>
        <dbReference type="ARBA" id="ARBA00065200"/>
    </source>
</evidence>
<dbReference type="GO" id="GO:0097352">
    <property type="term" value="P:autophagosome maturation"/>
    <property type="evidence" value="ECO:0007669"/>
    <property type="project" value="TreeGrafter"/>
</dbReference>
<keyword evidence="12" id="KW-0539">Nucleus</keyword>
<evidence type="ECO:0000256" key="2">
    <source>
        <dbReference type="ARBA" id="ARBA00004186"/>
    </source>
</evidence>
<evidence type="ECO:0000256" key="19">
    <source>
        <dbReference type="ARBA" id="ARBA00082436"/>
    </source>
</evidence>
<gene>
    <name evidence="24" type="primary">Spata5l1</name>
</gene>
<dbReference type="FunCoup" id="A0A6P3VD04">
    <property type="interactions" value="731"/>
</dbReference>
<evidence type="ECO:0000256" key="1">
    <source>
        <dbReference type="ARBA" id="ARBA00004123"/>
    </source>
</evidence>
<dbReference type="InterPro" id="IPR050168">
    <property type="entry name" value="AAA_ATPase_domain"/>
</dbReference>
<evidence type="ECO:0000256" key="15">
    <source>
        <dbReference type="ARBA" id="ARBA00061477"/>
    </source>
</evidence>
<organism evidence="23 24">
    <name type="scientific">Octodon degus</name>
    <name type="common">Degu</name>
    <name type="synonym">Sciurus degus</name>
    <dbReference type="NCBI Taxonomy" id="10160"/>
    <lineage>
        <taxon>Eukaryota</taxon>
        <taxon>Metazoa</taxon>
        <taxon>Chordata</taxon>
        <taxon>Craniata</taxon>
        <taxon>Vertebrata</taxon>
        <taxon>Euteleostomi</taxon>
        <taxon>Mammalia</taxon>
        <taxon>Eutheria</taxon>
        <taxon>Euarchontoglires</taxon>
        <taxon>Glires</taxon>
        <taxon>Rodentia</taxon>
        <taxon>Hystricomorpha</taxon>
        <taxon>Octodontidae</taxon>
        <taxon>Octodon</taxon>
    </lineage>
</organism>
<dbReference type="GO" id="GO:0005819">
    <property type="term" value="C:spindle"/>
    <property type="evidence" value="ECO:0007669"/>
    <property type="project" value="UniProtKB-SubCell"/>
</dbReference>
<dbReference type="Proteomes" id="UP000515203">
    <property type="component" value="Unplaced"/>
</dbReference>
<dbReference type="GO" id="GO:0030970">
    <property type="term" value="P:retrograde protein transport, ER to cytosol"/>
    <property type="evidence" value="ECO:0007669"/>
    <property type="project" value="TreeGrafter"/>
</dbReference>
<evidence type="ECO:0000313" key="23">
    <source>
        <dbReference type="Proteomes" id="UP000515203"/>
    </source>
</evidence>
<evidence type="ECO:0000256" key="3">
    <source>
        <dbReference type="ARBA" id="ARBA00012554"/>
    </source>
</evidence>
<keyword evidence="9 21" id="KW-0067">ATP-binding</keyword>
<evidence type="ECO:0000256" key="17">
    <source>
        <dbReference type="ARBA" id="ARBA00073855"/>
    </source>
</evidence>
<keyword evidence="5" id="KW-0690">Ribosome biogenesis</keyword>
<evidence type="ECO:0000256" key="14">
    <source>
        <dbReference type="ARBA" id="ARBA00053521"/>
    </source>
</evidence>
<comment type="subunit">
    <text evidence="16">Part of the 55LCC heterohexameric ATPase complex composed at least of AIRIM, AFG2A, AFG2B and CINP. Associates with pre-60S ribosomal particles.</text>
</comment>
<sequence length="528" mass="56917">MARDSGPSPEGPLLKLLPIDARDQCTQRCRLGPAALRTLGARLGSALRVSLPGGGCCLCTAARELAARGPSLLLLDELDALCPRRGGAHRAPESRAVAQVLTLLDGFGGDSDVVVVGTTNRPDALDPALRRPGRLDREVIIGTPTLKQRKEILQVITSKMPVSREVDLDALAEMTVGYVGADLTALCREAAVRALLPSQEKQDSPTVEEMDFLDALKRVQPSTFRSAVGLVDLRPVGWEEIGGLEDVKLKLKQSVEWPLKFPQAFARMGLAPPRGILLCGPPGCAKTTLVRALATSCCCAFLSLSGAELFSPFVGDSEKVMAQVFRQARANTPAIVFLDEIDSILGSRSGGSAECGVQERVLSVLLTELDGVGLKTTERRGSKSEPQEFEDAFNRNVMIVAATNRPDVLDDALLRPGRLDRVLYIPPPDQQGRLCILKACTKNMPIGADVSLENLAADTHFFSGADLRNLCREAALLALQEDGPDAATVTRDHFLQSLRTARPCLRHTDLAVYEKLFKKDSFAPLEDA</sequence>
<comment type="similarity">
    <text evidence="15">Belongs to the AAA ATPase family. AFG2 subfamily.</text>
</comment>
<dbReference type="FunFam" id="3.40.50.300:FF:001081">
    <property type="entry name" value="Spermatogenesis-associated protein 5-like protein 1"/>
    <property type="match status" value="1"/>
</dbReference>
<dbReference type="PANTHER" id="PTHR23077">
    <property type="entry name" value="AAA-FAMILY ATPASE"/>
    <property type="match status" value="1"/>
</dbReference>
<accession>A0A6P3VD04</accession>
<dbReference type="Gene3D" id="3.40.50.300">
    <property type="entry name" value="P-loop containing nucleotide triphosphate hydrolases"/>
    <property type="match status" value="2"/>
</dbReference>
<dbReference type="GO" id="GO:0005524">
    <property type="term" value="F:ATP binding"/>
    <property type="evidence" value="ECO:0007669"/>
    <property type="project" value="UniProtKB-KW"/>
</dbReference>
<keyword evidence="7 21" id="KW-0547">Nucleotide-binding</keyword>
<dbReference type="GO" id="GO:0051228">
    <property type="term" value="P:mitotic spindle disassembly"/>
    <property type="evidence" value="ECO:0007669"/>
    <property type="project" value="TreeGrafter"/>
</dbReference>
<evidence type="ECO:0000256" key="6">
    <source>
        <dbReference type="ARBA" id="ARBA00022737"/>
    </source>
</evidence>
<feature type="domain" description="AAA+ ATPase" evidence="22">
    <location>
        <begin position="30"/>
        <end position="145"/>
    </location>
</feature>
<dbReference type="GeneID" id="101571100"/>
<evidence type="ECO:0000256" key="13">
    <source>
        <dbReference type="ARBA" id="ARBA00048056"/>
    </source>
</evidence>
<keyword evidence="23" id="KW-1185">Reference proteome</keyword>
<dbReference type="EC" id="3.6.4.10" evidence="3"/>
<evidence type="ECO:0000256" key="18">
    <source>
        <dbReference type="ARBA" id="ARBA00075287"/>
    </source>
</evidence>
<dbReference type="GO" id="GO:0034098">
    <property type="term" value="C:VCP-NPL4-UFD1 AAA ATPase complex"/>
    <property type="evidence" value="ECO:0007669"/>
    <property type="project" value="TreeGrafter"/>
</dbReference>
<dbReference type="Pfam" id="PF17862">
    <property type="entry name" value="AAA_lid_3"/>
    <property type="match status" value="2"/>
</dbReference>
<dbReference type="PROSITE" id="PS00674">
    <property type="entry name" value="AAA"/>
    <property type="match status" value="2"/>
</dbReference>
<dbReference type="FunFam" id="1.10.8.60:FF:000075">
    <property type="entry name" value="Spermatogenesis-associated protein 5-like protein 1"/>
    <property type="match status" value="1"/>
</dbReference>
<dbReference type="GO" id="GO:0005829">
    <property type="term" value="C:cytosol"/>
    <property type="evidence" value="ECO:0007669"/>
    <property type="project" value="TreeGrafter"/>
</dbReference>
<dbReference type="InterPro" id="IPR003959">
    <property type="entry name" value="ATPase_AAA_core"/>
</dbReference>
<evidence type="ECO:0000256" key="12">
    <source>
        <dbReference type="ARBA" id="ARBA00023242"/>
    </source>
</evidence>
<dbReference type="SUPFAM" id="SSF52540">
    <property type="entry name" value="P-loop containing nucleoside triphosphate hydrolases"/>
    <property type="match status" value="2"/>
</dbReference>
<dbReference type="CTD" id="79029"/>
<dbReference type="Gene3D" id="1.10.8.60">
    <property type="match status" value="2"/>
</dbReference>
<evidence type="ECO:0000256" key="9">
    <source>
        <dbReference type="ARBA" id="ARBA00022840"/>
    </source>
</evidence>
<comment type="function">
    <text evidence="14">ATP-dependent chaperone part of the 55LCC heterohexameric ATPase complex which is chromatin-associated and promotes replisome proteostasis to maintain replication fork progression and genome stability. Required for replication fork progression, sister chromatid cohesion, and chromosome stability. The ATPase activity is specifically enhanced by replication fork DNA and is coupled to cysteine protease-dependent cleavage of replisome substrates in response to replication fork damage. Uses ATPase activity to process replisome substrates in S-phase, facilitating their proteolytic turnover from chromatin to ensure DNA replication and mitotic fidelity. Plays an essential role in the cytoplasmic maturation steps of pre-60S ribosomal particles by promoting the release of shuttling protein RSL24D1/RLP24 from the pre-ribosomal particles.</text>
</comment>
<evidence type="ECO:0000259" key="22">
    <source>
        <dbReference type="SMART" id="SM00382"/>
    </source>
</evidence>
<keyword evidence="4" id="KW-0963">Cytoplasm</keyword>
<dbReference type="GO" id="GO:0005634">
    <property type="term" value="C:nucleus"/>
    <property type="evidence" value="ECO:0007669"/>
    <property type="project" value="UniProtKB-SubCell"/>
</dbReference>
<evidence type="ECO:0000256" key="21">
    <source>
        <dbReference type="RuleBase" id="RU003651"/>
    </source>
</evidence>
<keyword evidence="8" id="KW-0378">Hydrolase</keyword>
<evidence type="ECO:0000256" key="7">
    <source>
        <dbReference type="ARBA" id="ARBA00022741"/>
    </source>
</evidence>
<reference evidence="24" key="1">
    <citation type="submission" date="2025-08" db="UniProtKB">
        <authorList>
            <consortium name="RefSeq"/>
        </authorList>
    </citation>
    <scope>IDENTIFICATION</scope>
</reference>
<evidence type="ECO:0000256" key="10">
    <source>
        <dbReference type="ARBA" id="ARBA00022990"/>
    </source>
</evidence>
<dbReference type="OrthoDB" id="27435at2759"/>
<dbReference type="RefSeq" id="XP_012371883.1">
    <property type="nucleotide sequence ID" value="XM_012516429.2"/>
</dbReference>
<comment type="subcellular location">
    <subcellularLocation>
        <location evidence="2">Cytoplasm</location>
        <location evidence="2">Cytoskeleton</location>
        <location evidence="2">Spindle</location>
    </subcellularLocation>
    <subcellularLocation>
        <location evidence="1">Nucleus</location>
    </subcellularLocation>
</comment>
<dbReference type="GO" id="GO:0042254">
    <property type="term" value="P:ribosome biogenesis"/>
    <property type="evidence" value="ECO:0007669"/>
    <property type="project" value="UniProtKB-KW"/>
</dbReference>
<comment type="catalytic activity">
    <reaction evidence="13">
        <text>ATP + H2O = ADP + phosphate + H(+)</text>
        <dbReference type="Rhea" id="RHEA:13065"/>
        <dbReference type="ChEBI" id="CHEBI:15377"/>
        <dbReference type="ChEBI" id="CHEBI:15378"/>
        <dbReference type="ChEBI" id="CHEBI:30616"/>
        <dbReference type="ChEBI" id="CHEBI:43474"/>
        <dbReference type="ChEBI" id="CHEBI:456216"/>
        <dbReference type="EC" id="3.6.4.10"/>
    </reaction>
</comment>
<dbReference type="InterPro" id="IPR027417">
    <property type="entry name" value="P-loop_NTPase"/>
</dbReference>
<evidence type="ECO:0000256" key="11">
    <source>
        <dbReference type="ARBA" id="ARBA00023212"/>
    </source>
</evidence>
<dbReference type="GO" id="GO:0031593">
    <property type="term" value="F:polyubiquitin modification-dependent protein binding"/>
    <property type="evidence" value="ECO:0007669"/>
    <property type="project" value="TreeGrafter"/>
</dbReference>
<dbReference type="InterPro" id="IPR041569">
    <property type="entry name" value="AAA_lid_3"/>
</dbReference>
<evidence type="ECO:0000256" key="20">
    <source>
        <dbReference type="ARBA" id="ARBA00084032"/>
    </source>
</evidence>
<keyword evidence="10" id="KW-0007">Acetylation</keyword>
<evidence type="ECO:0000256" key="8">
    <source>
        <dbReference type="ARBA" id="ARBA00022801"/>
    </source>
</evidence>
<name>A0A6P3VD04_OCTDE</name>
<dbReference type="FunFam" id="1.10.8.60:FF:000038">
    <property type="entry name" value="spermatogenesis-associated protein 5-like protein 1"/>
    <property type="match status" value="1"/>
</dbReference>
<dbReference type="InterPro" id="IPR003593">
    <property type="entry name" value="AAA+_ATPase"/>
</dbReference>
<keyword evidence="11" id="KW-0206">Cytoskeleton</keyword>
<feature type="domain" description="AAA+ ATPase" evidence="22">
    <location>
        <begin position="272"/>
        <end position="429"/>
    </location>
</feature>
<dbReference type="GO" id="GO:0016887">
    <property type="term" value="F:ATP hydrolysis activity"/>
    <property type="evidence" value="ECO:0007669"/>
    <property type="project" value="InterPro"/>
</dbReference>
<dbReference type="PANTHER" id="PTHR23077:SF194">
    <property type="entry name" value="ATPASE FAMILY GENE 2 PROTEIN HOMOLOG B"/>
    <property type="match status" value="1"/>
</dbReference>
<evidence type="ECO:0000313" key="24">
    <source>
        <dbReference type="RefSeq" id="XP_012371883.1"/>
    </source>
</evidence>
<proteinExistence type="inferred from homology"/>
<protein>
    <recommendedName>
        <fullName evidence="17">ATPase family gene 2 protein homolog B</fullName>
        <ecNumber evidence="3">3.6.4.10</ecNumber>
    </recommendedName>
    <alternativeName>
        <fullName evidence="19">AFG2 AAA ATPase homolog B</fullName>
    </alternativeName>
    <alternativeName>
        <fullName evidence="18">Ribosome biogenesis protein SPATA5L1</fullName>
    </alternativeName>
    <alternativeName>
        <fullName evidence="20">Spermatogenesis-associated protein 5-like protein 1</fullName>
    </alternativeName>
</protein>
<keyword evidence="6" id="KW-0677">Repeat</keyword>
<dbReference type="SMART" id="SM00382">
    <property type="entry name" value="AAA"/>
    <property type="match status" value="2"/>
</dbReference>
<evidence type="ECO:0000256" key="4">
    <source>
        <dbReference type="ARBA" id="ARBA00022490"/>
    </source>
</evidence>
<dbReference type="InterPro" id="IPR003960">
    <property type="entry name" value="ATPase_AAA_CS"/>
</dbReference>
<dbReference type="AlphaFoldDB" id="A0A6P3VD04"/>
<dbReference type="Pfam" id="PF00004">
    <property type="entry name" value="AAA"/>
    <property type="match status" value="2"/>
</dbReference>
<evidence type="ECO:0000256" key="5">
    <source>
        <dbReference type="ARBA" id="ARBA00022517"/>
    </source>
</evidence>
<dbReference type="InParanoid" id="A0A6P3VD04"/>